<keyword evidence="4 6" id="KW-0804">Transcription</keyword>
<dbReference type="GO" id="GO:0000976">
    <property type="term" value="F:transcription cis-regulatory region binding"/>
    <property type="evidence" value="ECO:0007669"/>
    <property type="project" value="TreeGrafter"/>
</dbReference>
<feature type="domain" description="Plant bHLH transcription factor ACT-like" evidence="7">
    <location>
        <begin position="91"/>
        <end position="162"/>
    </location>
</feature>
<evidence type="ECO:0000256" key="4">
    <source>
        <dbReference type="ARBA" id="ARBA00023163"/>
    </source>
</evidence>
<evidence type="ECO:0000256" key="1">
    <source>
        <dbReference type="ARBA" id="ARBA00004123"/>
    </source>
</evidence>
<evidence type="ECO:0000313" key="9">
    <source>
        <dbReference type="Proteomes" id="UP000324705"/>
    </source>
</evidence>
<reference evidence="8 9" key="1">
    <citation type="submission" date="2017-09" db="EMBL/GenBank/DDBJ databases">
        <authorList>
            <consortium name="International Durum Wheat Genome Sequencing Consortium (IDWGSC)"/>
            <person name="Milanesi L."/>
        </authorList>
    </citation>
    <scope>NUCLEOTIDE SEQUENCE [LARGE SCALE GENOMIC DNA]</scope>
    <source>
        <strain evidence="9">cv. Svevo</strain>
    </source>
</reference>
<evidence type="ECO:0000256" key="2">
    <source>
        <dbReference type="ARBA" id="ARBA00005510"/>
    </source>
</evidence>
<comment type="similarity">
    <text evidence="2">Belongs to the bHLH protein family.</text>
</comment>
<dbReference type="Gramene" id="TRITD5Av1G250870.3">
    <property type="protein sequence ID" value="TRITD5Av1G250870.3"/>
    <property type="gene ID" value="TRITD5Av1G250870"/>
</dbReference>
<dbReference type="InterPro" id="IPR054502">
    <property type="entry name" value="bHLH-TF_ACT-like_plant"/>
</dbReference>
<evidence type="ECO:0000256" key="5">
    <source>
        <dbReference type="ARBA" id="ARBA00023242"/>
    </source>
</evidence>
<gene>
    <name evidence="8" type="ORF">TRITD_5Av1G250870</name>
</gene>
<dbReference type="PANTHER" id="PTHR11514">
    <property type="entry name" value="MYC"/>
    <property type="match status" value="1"/>
</dbReference>
<proteinExistence type="inferred from homology"/>
<dbReference type="Pfam" id="PF22754">
    <property type="entry name" value="bHLH-TF_ACT-like_plant"/>
    <property type="match status" value="1"/>
</dbReference>
<dbReference type="InterPro" id="IPR045084">
    <property type="entry name" value="AIB/MYC-like"/>
</dbReference>
<dbReference type="GO" id="GO:0005634">
    <property type="term" value="C:nucleus"/>
    <property type="evidence" value="ECO:0007669"/>
    <property type="project" value="UniProtKB-SubCell"/>
</dbReference>
<dbReference type="SUPFAM" id="SSF47459">
    <property type="entry name" value="HLH, helix-loop-helix DNA-binding domain"/>
    <property type="match status" value="1"/>
</dbReference>
<evidence type="ECO:0000256" key="3">
    <source>
        <dbReference type="ARBA" id="ARBA00023015"/>
    </source>
</evidence>
<keyword evidence="9" id="KW-1185">Reference proteome</keyword>
<sequence>MESDMEMSLDFSWETPSFFELCDADSMHLPAEDSLSCLYEHGDSTSSPDGANSGLTRRWAGRNMLNERDRRRRLNEKLYAIRGVVPNITKLEVMQVVEDLAVVNVRHRKAQEAMAKVYGVLESLCLNVITASVTVVSDNIVHNMFIETDGMDCAQTIKEMVKSHSVISM</sequence>
<comment type="subcellular location">
    <subcellularLocation>
        <location evidence="1 6">Nucleus</location>
    </subcellularLocation>
</comment>
<dbReference type="AlphaFoldDB" id="A0A9R1AEK0"/>
<protein>
    <recommendedName>
        <fullName evidence="6">Transcription factor</fullName>
        <shortName evidence="6">bHLH transcription factor</shortName>
    </recommendedName>
    <alternativeName>
        <fullName evidence="6">Basic helix-loop-helix protein</fullName>
    </alternativeName>
</protein>
<name>A0A9R1AEK0_TRITD</name>
<dbReference type="EMBL" id="LT934119">
    <property type="protein sequence ID" value="VAI25569.1"/>
    <property type="molecule type" value="Genomic_DNA"/>
</dbReference>
<dbReference type="PANTHER" id="PTHR11514:SF124">
    <property type="entry name" value="OS04G0300600 PROTEIN"/>
    <property type="match status" value="1"/>
</dbReference>
<keyword evidence="5 6" id="KW-0539">Nucleus</keyword>
<dbReference type="GO" id="GO:0046983">
    <property type="term" value="F:protein dimerization activity"/>
    <property type="evidence" value="ECO:0007669"/>
    <property type="project" value="InterPro"/>
</dbReference>
<evidence type="ECO:0000259" key="7">
    <source>
        <dbReference type="Pfam" id="PF22754"/>
    </source>
</evidence>
<evidence type="ECO:0000313" key="8">
    <source>
        <dbReference type="EMBL" id="VAI25569.1"/>
    </source>
</evidence>
<dbReference type="GO" id="GO:0003700">
    <property type="term" value="F:DNA-binding transcription factor activity"/>
    <property type="evidence" value="ECO:0007669"/>
    <property type="project" value="InterPro"/>
</dbReference>
<accession>A0A9R1AEK0</accession>
<keyword evidence="3 6" id="KW-0805">Transcription regulation</keyword>
<evidence type="ECO:0000256" key="6">
    <source>
        <dbReference type="RuleBase" id="RU369104"/>
    </source>
</evidence>
<organism evidence="8 9">
    <name type="scientific">Triticum turgidum subsp. durum</name>
    <name type="common">Durum wheat</name>
    <name type="synonym">Triticum durum</name>
    <dbReference type="NCBI Taxonomy" id="4567"/>
    <lineage>
        <taxon>Eukaryota</taxon>
        <taxon>Viridiplantae</taxon>
        <taxon>Streptophyta</taxon>
        <taxon>Embryophyta</taxon>
        <taxon>Tracheophyta</taxon>
        <taxon>Spermatophyta</taxon>
        <taxon>Magnoliopsida</taxon>
        <taxon>Liliopsida</taxon>
        <taxon>Poales</taxon>
        <taxon>Poaceae</taxon>
        <taxon>BOP clade</taxon>
        <taxon>Pooideae</taxon>
        <taxon>Triticodae</taxon>
        <taxon>Triticeae</taxon>
        <taxon>Triticinae</taxon>
        <taxon>Triticum</taxon>
    </lineage>
</organism>
<dbReference type="Proteomes" id="UP000324705">
    <property type="component" value="Chromosome 5A"/>
</dbReference>
<dbReference type="InterPro" id="IPR036638">
    <property type="entry name" value="HLH_DNA-bd_sf"/>
</dbReference>